<proteinExistence type="predicted"/>
<evidence type="ECO:0000256" key="4">
    <source>
        <dbReference type="SAM" id="Coils"/>
    </source>
</evidence>
<keyword evidence="7" id="KW-1185">Reference proteome</keyword>
<organism evidence="6 7">
    <name type="scientific">Mytilus galloprovincialis</name>
    <name type="common">Mediterranean mussel</name>
    <dbReference type="NCBI Taxonomy" id="29158"/>
    <lineage>
        <taxon>Eukaryota</taxon>
        <taxon>Metazoa</taxon>
        <taxon>Spiralia</taxon>
        <taxon>Lophotrochozoa</taxon>
        <taxon>Mollusca</taxon>
        <taxon>Bivalvia</taxon>
        <taxon>Autobranchia</taxon>
        <taxon>Pteriomorphia</taxon>
        <taxon>Mytilida</taxon>
        <taxon>Mytiloidea</taxon>
        <taxon>Mytilidae</taxon>
        <taxon>Mytilinae</taxon>
        <taxon>Mytilus</taxon>
    </lineage>
</organism>
<feature type="coiled-coil region" evidence="4">
    <location>
        <begin position="123"/>
        <end position="150"/>
    </location>
</feature>
<name>A0A3L5TSN0_MYTGA</name>
<protein>
    <recommendedName>
        <fullName evidence="5">C1q domain-containing protein</fullName>
    </recommendedName>
</protein>
<dbReference type="Gene3D" id="2.60.120.40">
    <property type="match status" value="1"/>
</dbReference>
<comment type="caution">
    <text evidence="6">The sequence shown here is derived from an EMBL/GenBank/DDBJ whole genome shotgun (WGS) entry which is preliminary data.</text>
</comment>
<evidence type="ECO:0000256" key="3">
    <source>
        <dbReference type="ARBA" id="ARBA00022729"/>
    </source>
</evidence>
<evidence type="ECO:0000313" key="7">
    <source>
        <dbReference type="Proteomes" id="UP000266721"/>
    </source>
</evidence>
<dbReference type="PANTHER" id="PTHR22923:SF116">
    <property type="entry name" value="C1Q DOMAIN-CONTAINING PROTEIN"/>
    <property type="match status" value="1"/>
</dbReference>
<comment type="subcellular location">
    <subcellularLocation>
        <location evidence="1">Secreted</location>
    </subcellularLocation>
</comment>
<dbReference type="GO" id="GO:0005576">
    <property type="term" value="C:extracellular region"/>
    <property type="evidence" value="ECO:0007669"/>
    <property type="project" value="UniProtKB-SubCell"/>
</dbReference>
<evidence type="ECO:0000259" key="5">
    <source>
        <dbReference type="PROSITE" id="PS50871"/>
    </source>
</evidence>
<keyword evidence="3" id="KW-0732">Signal</keyword>
<dbReference type="PANTHER" id="PTHR22923">
    <property type="entry name" value="CEREBELLIN-RELATED"/>
    <property type="match status" value="1"/>
</dbReference>
<accession>A0A3L5TSN0</accession>
<sequence length="295" mass="32992">MYGSQNKSDINKNIRMKGQICQFKTGGSIMGLDRWFSRLNGFTLLIIMMYCKLEKGNVLTVLILLFCNCIVSKDPHCSEEDSVESFKEEFIAIKKEASLVVNTDPDNVKIQSDAKYQALLERILSIEKQLQTCQHNNAAMEDRIRTIEDNKYGSERGLNRPARATTQVAFHARLKNDLTSIGTNQPIVFDDVTLNNGNAYNAGDGIFITPVAGVYVFVLSIMVVREHHISITLKSTDGVIGIIYVDDGQFTYNSASNVFLTRLNKGVHVWARKEGTNGNFLHGGYSTISGFLLFE</sequence>
<evidence type="ECO:0000256" key="1">
    <source>
        <dbReference type="ARBA" id="ARBA00004613"/>
    </source>
</evidence>
<dbReference type="SUPFAM" id="SSF49842">
    <property type="entry name" value="TNF-like"/>
    <property type="match status" value="1"/>
</dbReference>
<gene>
    <name evidence="6" type="ORF">AM593_09378</name>
</gene>
<keyword evidence="2" id="KW-0964">Secreted</keyword>
<dbReference type="SMART" id="SM00110">
    <property type="entry name" value="C1Q"/>
    <property type="match status" value="1"/>
</dbReference>
<evidence type="ECO:0000313" key="6">
    <source>
        <dbReference type="EMBL" id="OPL21765.1"/>
    </source>
</evidence>
<dbReference type="PRINTS" id="PR00007">
    <property type="entry name" value="COMPLEMNTC1Q"/>
</dbReference>
<evidence type="ECO:0000256" key="2">
    <source>
        <dbReference type="ARBA" id="ARBA00022525"/>
    </source>
</evidence>
<keyword evidence="4" id="KW-0175">Coiled coil</keyword>
<feature type="domain" description="C1q" evidence="5">
    <location>
        <begin position="163"/>
        <end position="295"/>
    </location>
</feature>
<dbReference type="InterPro" id="IPR050822">
    <property type="entry name" value="Cerebellin_Synaptic_Org"/>
</dbReference>
<dbReference type="InterPro" id="IPR001073">
    <property type="entry name" value="C1q_dom"/>
</dbReference>
<dbReference type="Pfam" id="PF00386">
    <property type="entry name" value="C1q"/>
    <property type="match status" value="1"/>
</dbReference>
<dbReference type="Proteomes" id="UP000266721">
    <property type="component" value="Unassembled WGS sequence"/>
</dbReference>
<dbReference type="PROSITE" id="PS50871">
    <property type="entry name" value="C1Q"/>
    <property type="match status" value="1"/>
</dbReference>
<reference evidence="6 7" key="1">
    <citation type="journal article" date="2016" name="PLoS ONE">
        <title>A First Insight into the Genome of the Filter-Feeder Mussel Mytilus galloprovincialis.</title>
        <authorList>
            <person name="Murgarella M."/>
            <person name="Puiu D."/>
            <person name="Novoa B."/>
            <person name="Figueras A."/>
            <person name="Posada D."/>
            <person name="Canchaya C."/>
        </authorList>
    </citation>
    <scope>NUCLEOTIDE SEQUENCE [LARGE SCALE GENOMIC DNA]</scope>
    <source>
        <tissue evidence="6">Muscle</tissue>
    </source>
</reference>
<dbReference type="AlphaFoldDB" id="A0A3L5TSN0"/>
<dbReference type="InterPro" id="IPR008983">
    <property type="entry name" value="Tumour_necrosis_fac-like_dom"/>
</dbReference>
<dbReference type="EMBL" id="KV588856">
    <property type="protein sequence ID" value="OPL21765.1"/>
    <property type="molecule type" value="Genomic_DNA"/>
</dbReference>
<feature type="non-terminal residue" evidence="6">
    <location>
        <position position="1"/>
    </location>
</feature>